<dbReference type="OrthoDB" id="9803021at2"/>
<dbReference type="Gene3D" id="3.30.70.120">
    <property type="match status" value="1"/>
</dbReference>
<dbReference type="Proteomes" id="UP001276902">
    <property type="component" value="Unassembled WGS sequence"/>
</dbReference>
<dbReference type="EMBL" id="JALDAW010000016">
    <property type="protein sequence ID" value="MDY5168797.1"/>
    <property type="molecule type" value="Genomic_DNA"/>
</dbReference>
<evidence type="ECO:0000313" key="2">
    <source>
        <dbReference type="EMBL" id="PXX77311.1"/>
    </source>
</evidence>
<sequence>MSKATVKCMVLIVNRDQGNRIGSICHQHQLYFSYACMASGTASSEYLNYLGLGETEKELVFTFAPAHVLASLQKAIAAAIHIEKPNSGIIFTMPLSSISSLFLKNIMLNHGEETVSMEEGKYALICAVVNKGCQELVMAEARKAGAKGGTLLHARSLDSEASQSFMGLTVQAEKDVILILSTADKKQAIMEAVNQTCGLKSEAGGCLFALPVDSVLGCNC</sequence>
<reference evidence="1" key="2">
    <citation type="submission" date="2022-03" db="EMBL/GenBank/DDBJ databases">
        <title>First case of bacteraemia caused by Dielma fastidiosa in a patient hospitalised with diverticulitis.</title>
        <authorList>
            <person name="Forman-Ankjaer B."/>
            <person name="Hvid-Jensen F."/>
            <person name="Kobel C.M."/>
            <person name="Greve T."/>
        </authorList>
    </citation>
    <scope>NUCLEOTIDE SEQUENCE</scope>
    <source>
        <strain evidence="1">AUH_DF_2021</strain>
    </source>
</reference>
<dbReference type="InterPro" id="IPR011322">
    <property type="entry name" value="N-reg_PII-like_a/b"/>
</dbReference>
<dbReference type="GeneID" id="94442327"/>
<dbReference type="Proteomes" id="UP000247612">
    <property type="component" value="Unassembled WGS sequence"/>
</dbReference>
<evidence type="ECO:0000313" key="1">
    <source>
        <dbReference type="EMBL" id="MDY5168797.1"/>
    </source>
</evidence>
<accession>A0A2V2FRY0</accession>
<dbReference type="SUPFAM" id="SSF54913">
    <property type="entry name" value="GlnB-like"/>
    <property type="match status" value="2"/>
</dbReference>
<keyword evidence="3" id="KW-1185">Reference proteome</keyword>
<dbReference type="RefSeq" id="WP_022939505.1">
    <property type="nucleotide sequence ID" value="NZ_BAABZA010000003.1"/>
</dbReference>
<proteinExistence type="predicted"/>
<evidence type="ECO:0000313" key="3">
    <source>
        <dbReference type="Proteomes" id="UP000247612"/>
    </source>
</evidence>
<dbReference type="STRING" id="1034346.GCA_000313565_03227"/>
<name>A0A2V2FRY0_9FIRM</name>
<organism evidence="2 3">
    <name type="scientific">Dielma fastidiosa</name>
    <dbReference type="NCBI Taxonomy" id="1034346"/>
    <lineage>
        <taxon>Bacteria</taxon>
        <taxon>Bacillati</taxon>
        <taxon>Bacillota</taxon>
        <taxon>Erysipelotrichia</taxon>
        <taxon>Erysipelotrichales</taxon>
        <taxon>Erysipelotrichaceae</taxon>
        <taxon>Dielma</taxon>
    </lineage>
</organism>
<gene>
    <name evidence="2" type="ORF">DES51_11161</name>
    <name evidence="1" type="ORF">MQE39_11795</name>
</gene>
<protein>
    <submittedName>
        <fullName evidence="1">Transcriptional regulator</fullName>
    </submittedName>
</protein>
<comment type="caution">
    <text evidence="2">The sequence shown here is derived from an EMBL/GenBank/DDBJ whole genome shotgun (WGS) entry which is preliminary data.</text>
</comment>
<dbReference type="EMBL" id="QJKH01000011">
    <property type="protein sequence ID" value="PXX77311.1"/>
    <property type="molecule type" value="Genomic_DNA"/>
</dbReference>
<reference evidence="2 3" key="1">
    <citation type="submission" date="2018-05" db="EMBL/GenBank/DDBJ databases">
        <title>Genomic Encyclopedia of Type Strains, Phase IV (KMG-IV): sequencing the most valuable type-strain genomes for metagenomic binning, comparative biology and taxonomic classification.</title>
        <authorList>
            <person name="Goeker M."/>
        </authorList>
    </citation>
    <scope>NUCLEOTIDE SEQUENCE [LARGE SCALE GENOMIC DNA]</scope>
    <source>
        <strain evidence="2 3">JC118</strain>
    </source>
</reference>
<dbReference type="AlphaFoldDB" id="A0A2V2FRY0"/>
<dbReference type="InterPro" id="IPR015867">
    <property type="entry name" value="N-reg_PII/ATP_PRibTrfase_C"/>
</dbReference>